<reference evidence="1" key="1">
    <citation type="submission" date="2014-09" db="EMBL/GenBank/DDBJ databases">
        <authorList>
            <person name="Magalhaes I.L.F."/>
            <person name="Oliveira U."/>
            <person name="Santos F.R."/>
            <person name="Vidigal T.H.D.A."/>
            <person name="Brescovit A.D."/>
            <person name="Santos A.J."/>
        </authorList>
    </citation>
    <scope>NUCLEOTIDE SEQUENCE</scope>
    <source>
        <tissue evidence="1">Shoot tissue taken approximately 20 cm above the soil surface</tissue>
    </source>
</reference>
<name>A0A0A9GTQ5_ARUDO</name>
<dbReference type="EMBL" id="GBRH01169969">
    <property type="protein sequence ID" value="JAE27927.1"/>
    <property type="molecule type" value="Transcribed_RNA"/>
</dbReference>
<protein>
    <submittedName>
        <fullName evidence="1">Uncharacterized protein</fullName>
    </submittedName>
</protein>
<proteinExistence type="predicted"/>
<accession>A0A0A9GTQ5</accession>
<reference evidence="1" key="2">
    <citation type="journal article" date="2015" name="Data Brief">
        <title>Shoot transcriptome of the giant reed, Arundo donax.</title>
        <authorList>
            <person name="Barrero R.A."/>
            <person name="Guerrero F.D."/>
            <person name="Moolhuijzen P."/>
            <person name="Goolsby J.A."/>
            <person name="Tidwell J."/>
            <person name="Bellgard S.E."/>
            <person name="Bellgard M.I."/>
        </authorList>
    </citation>
    <scope>NUCLEOTIDE SEQUENCE</scope>
    <source>
        <tissue evidence="1">Shoot tissue taken approximately 20 cm above the soil surface</tissue>
    </source>
</reference>
<organism evidence="1">
    <name type="scientific">Arundo donax</name>
    <name type="common">Giant reed</name>
    <name type="synonym">Donax arundinaceus</name>
    <dbReference type="NCBI Taxonomy" id="35708"/>
    <lineage>
        <taxon>Eukaryota</taxon>
        <taxon>Viridiplantae</taxon>
        <taxon>Streptophyta</taxon>
        <taxon>Embryophyta</taxon>
        <taxon>Tracheophyta</taxon>
        <taxon>Spermatophyta</taxon>
        <taxon>Magnoliopsida</taxon>
        <taxon>Liliopsida</taxon>
        <taxon>Poales</taxon>
        <taxon>Poaceae</taxon>
        <taxon>PACMAD clade</taxon>
        <taxon>Arundinoideae</taxon>
        <taxon>Arundineae</taxon>
        <taxon>Arundo</taxon>
    </lineage>
</organism>
<sequence length="71" mass="8092">MSRTACMYTPFPTSWSRKSRKARLCAAMASSLTSMAACRFGDGTRGRKRETEGGVGRGMERRRGWWVWIWG</sequence>
<dbReference type="AlphaFoldDB" id="A0A0A9GTQ5"/>
<evidence type="ECO:0000313" key="1">
    <source>
        <dbReference type="EMBL" id="JAE27927.1"/>
    </source>
</evidence>